<dbReference type="GO" id="GO:0008270">
    <property type="term" value="F:zinc ion binding"/>
    <property type="evidence" value="ECO:0007669"/>
    <property type="project" value="InterPro"/>
</dbReference>
<evidence type="ECO:0000313" key="5">
    <source>
        <dbReference type="Proteomes" id="UP001168146"/>
    </source>
</evidence>
<gene>
    <name evidence="4" type="ORF">LTR82_017734</name>
</gene>
<dbReference type="Pfam" id="PF04082">
    <property type="entry name" value="Fungal_trans"/>
    <property type="match status" value="1"/>
</dbReference>
<evidence type="ECO:0000256" key="1">
    <source>
        <dbReference type="ARBA" id="ARBA00023242"/>
    </source>
</evidence>
<proteinExistence type="predicted"/>
<evidence type="ECO:0000256" key="2">
    <source>
        <dbReference type="SAM" id="MobiDB-lite"/>
    </source>
</evidence>
<dbReference type="Proteomes" id="UP001168146">
    <property type="component" value="Unassembled WGS sequence"/>
</dbReference>
<feature type="region of interest" description="Disordered" evidence="2">
    <location>
        <begin position="124"/>
        <end position="143"/>
    </location>
</feature>
<feature type="compositionally biased region" description="Polar residues" evidence="2">
    <location>
        <begin position="36"/>
        <end position="45"/>
    </location>
</feature>
<reference evidence="4" key="1">
    <citation type="submission" date="2021-12" db="EMBL/GenBank/DDBJ databases">
        <title>Black yeast isolated from Biological Soil Crust.</title>
        <authorList>
            <person name="Kurbessoian T."/>
        </authorList>
    </citation>
    <scope>NUCLEOTIDE SEQUENCE</scope>
    <source>
        <strain evidence="4">CCFEE 5208</strain>
    </source>
</reference>
<protein>
    <recommendedName>
        <fullName evidence="3">Xylanolytic transcriptional activator regulatory domain-containing protein</fullName>
    </recommendedName>
</protein>
<accession>A0AAN6F568</accession>
<feature type="domain" description="Xylanolytic transcriptional activator regulatory" evidence="3">
    <location>
        <begin position="256"/>
        <end position="301"/>
    </location>
</feature>
<feature type="compositionally biased region" description="Polar residues" evidence="2">
    <location>
        <begin position="55"/>
        <end position="68"/>
    </location>
</feature>
<feature type="compositionally biased region" description="Low complexity" evidence="2">
    <location>
        <begin position="126"/>
        <end position="141"/>
    </location>
</feature>
<dbReference type="GO" id="GO:0003677">
    <property type="term" value="F:DNA binding"/>
    <property type="evidence" value="ECO:0007669"/>
    <property type="project" value="InterPro"/>
</dbReference>
<comment type="caution">
    <text evidence="4">The sequence shown here is derived from an EMBL/GenBank/DDBJ whole genome shotgun (WGS) entry which is preliminary data.</text>
</comment>
<dbReference type="AlphaFoldDB" id="A0AAN6F568"/>
<organism evidence="4 5">
    <name type="scientific">Friedmanniomyces endolithicus</name>
    <dbReference type="NCBI Taxonomy" id="329885"/>
    <lineage>
        <taxon>Eukaryota</taxon>
        <taxon>Fungi</taxon>
        <taxon>Dikarya</taxon>
        <taxon>Ascomycota</taxon>
        <taxon>Pezizomycotina</taxon>
        <taxon>Dothideomycetes</taxon>
        <taxon>Dothideomycetidae</taxon>
        <taxon>Mycosphaerellales</taxon>
        <taxon>Teratosphaeriaceae</taxon>
        <taxon>Friedmanniomyces</taxon>
    </lineage>
</organism>
<evidence type="ECO:0000259" key="3">
    <source>
        <dbReference type="Pfam" id="PF04082"/>
    </source>
</evidence>
<feature type="compositionally biased region" description="Polar residues" evidence="2">
    <location>
        <begin position="81"/>
        <end position="98"/>
    </location>
</feature>
<sequence>MSARTRVKGPSRASHVEGGSAQAEERTPDGVGMSVRCTSPHAQSHNQRHTGLSDAGSSSAPDTHSSLHPSPIRPGNGLFESRSTSVQVSPPDSTLSNVHRTRKDQSPKRNGTALPLQCTDLVAGEQPADSGQPASSSPGSALDDEFPSWLTEVAVDFNALSYPFPIDLVPLEYGWQDLSSENTNTVIASNPDLEKIWFTRMHEQSVSQPMSGAMTPEQNQTQPEVDENYRRTLHTRLQMSAFDPALPSSDFFNLSIRSYFARFHPIYPVIHAATFQPSKKNSLLLLSICSIGSLFTGSAKGALRGAHIFEQLNKPSWQLGSG</sequence>
<feature type="region of interest" description="Disordered" evidence="2">
    <location>
        <begin position="1"/>
        <end position="113"/>
    </location>
</feature>
<name>A0AAN6F568_9PEZI</name>
<dbReference type="InterPro" id="IPR007219">
    <property type="entry name" value="XnlR_reg_dom"/>
</dbReference>
<dbReference type="GO" id="GO:0006351">
    <property type="term" value="P:DNA-templated transcription"/>
    <property type="evidence" value="ECO:0007669"/>
    <property type="project" value="InterPro"/>
</dbReference>
<dbReference type="EMBL" id="JASUXU010000167">
    <property type="protein sequence ID" value="KAK0302856.1"/>
    <property type="molecule type" value="Genomic_DNA"/>
</dbReference>
<evidence type="ECO:0000313" key="4">
    <source>
        <dbReference type="EMBL" id="KAK0302856.1"/>
    </source>
</evidence>
<dbReference type="CDD" id="cd12148">
    <property type="entry name" value="fungal_TF_MHR"/>
    <property type="match status" value="1"/>
</dbReference>
<keyword evidence="1" id="KW-0539">Nucleus</keyword>